<feature type="domain" description="Helicase ATP-binding" evidence="2">
    <location>
        <begin position="614"/>
        <end position="777"/>
    </location>
</feature>
<comment type="caution">
    <text evidence="4">The sequence shown here is derived from an EMBL/GenBank/DDBJ whole genome shotgun (WGS) entry which is preliminary data.</text>
</comment>
<dbReference type="SUPFAM" id="SSF52540">
    <property type="entry name" value="P-loop containing nucleoside triphosphate hydrolases"/>
    <property type="match status" value="2"/>
</dbReference>
<dbReference type="Proteomes" id="UP000546642">
    <property type="component" value="Unassembled WGS sequence"/>
</dbReference>
<evidence type="ECO:0000256" key="1">
    <source>
        <dbReference type="ARBA" id="ARBA00022801"/>
    </source>
</evidence>
<dbReference type="Pfam" id="PF00176">
    <property type="entry name" value="SNF2-rel_dom"/>
    <property type="match status" value="1"/>
</dbReference>
<gene>
    <name evidence="4" type="ORF">HNR23_004726</name>
</gene>
<dbReference type="InterPro" id="IPR014001">
    <property type="entry name" value="Helicase_ATP-bd"/>
</dbReference>
<reference evidence="4 5" key="1">
    <citation type="submission" date="2020-08" db="EMBL/GenBank/DDBJ databases">
        <title>Sequencing the genomes of 1000 actinobacteria strains.</title>
        <authorList>
            <person name="Klenk H.-P."/>
        </authorList>
    </citation>
    <scope>NUCLEOTIDE SEQUENCE [LARGE SCALE GENOMIC DNA]</scope>
    <source>
        <strain evidence="4 5">DSM 46659</strain>
    </source>
</reference>
<dbReference type="InterPro" id="IPR049730">
    <property type="entry name" value="SNF2/RAD54-like_C"/>
</dbReference>
<dbReference type="Gene3D" id="3.40.50.300">
    <property type="entry name" value="P-loop containing nucleotide triphosphate hydrolases"/>
    <property type="match status" value="1"/>
</dbReference>
<dbReference type="PROSITE" id="PS51194">
    <property type="entry name" value="HELICASE_CTER"/>
    <property type="match status" value="1"/>
</dbReference>
<dbReference type="FunFam" id="3.40.50.300:FF:000533">
    <property type="entry name" value="Helicase, Snf2 family"/>
    <property type="match status" value="1"/>
</dbReference>
<dbReference type="PANTHER" id="PTHR10799">
    <property type="entry name" value="SNF2/RAD54 HELICASE FAMILY"/>
    <property type="match status" value="1"/>
</dbReference>
<keyword evidence="1" id="KW-0378">Hydrolase</keyword>
<dbReference type="Pfam" id="PF00271">
    <property type="entry name" value="Helicase_C"/>
    <property type="match status" value="1"/>
</dbReference>
<evidence type="ECO:0000259" key="3">
    <source>
        <dbReference type="PROSITE" id="PS51194"/>
    </source>
</evidence>
<evidence type="ECO:0000313" key="4">
    <source>
        <dbReference type="EMBL" id="MBB6174666.1"/>
    </source>
</evidence>
<dbReference type="PROSITE" id="PS51192">
    <property type="entry name" value="HELICASE_ATP_BIND_1"/>
    <property type="match status" value="1"/>
</dbReference>
<dbReference type="EMBL" id="JACHDS010000001">
    <property type="protein sequence ID" value="MBB6174666.1"/>
    <property type="molecule type" value="Genomic_DNA"/>
</dbReference>
<dbReference type="InterPro" id="IPR038718">
    <property type="entry name" value="SNF2-like_sf"/>
</dbReference>
<keyword evidence="5" id="KW-1185">Reference proteome</keyword>
<evidence type="ECO:0000259" key="2">
    <source>
        <dbReference type="PROSITE" id="PS51192"/>
    </source>
</evidence>
<evidence type="ECO:0008006" key="6">
    <source>
        <dbReference type="Google" id="ProtNLM"/>
    </source>
</evidence>
<dbReference type="InterPro" id="IPR027417">
    <property type="entry name" value="P-loop_NTPase"/>
</dbReference>
<sequence length="1081" mass="117266">MRVLEAFWGRGRLCVWGLDSALPASTSSRRGIRPHPYALGHEALTGEVAALLGIRPSRLAALITDRVADPRFGLGDGDGADLPPLPPFPVDAELHLPGGPNHPFPPPALGVLPEAPRVAAARTGLRCWTVPALELNPGDTLRVLRRLRSTAAGSASMSLPHFQTLVQAAESLVDSGRVIPRWDGGDTHEPWPGDMPHSSASWYPVLDPQAFAWLRSFAAAVPPVLRAHHSTAPADPWKIGSAVVLDALDALCAFTDRIVRERLDGHDFELPSGPPLYQDWFEALLVDDGYILGHAPPRDRTRLTQALADWFAQAHQQAGALRLVFRLVEPEPIPVGAEHPEEDAQDQEGGDDLATALAVAEEDTPWRLELWAQSAEEPSLMLPLDDALAGTGADWLPRNPGPALDAALRRAIALYPPLAKAGDARAPGSVELDTTEACAFLTRHAPALAEAGFGLMLPPWAGRRDLTAALHLHEPTENAGSAVAGIGDRLVEFDYRLALGDVELTPGQLEELARLKAPLLRMRGEWVHLDPDRLKAAADAIARRGSGTVSETEALRLALQPDVEGIHVGEVAADGDLGALLSGRAEQEFSPMEEPPGLDARLRPYQRRGAAWLRYLGRLGLGAVLADDMGLGKTVQLLAVLAEERTDGRRPAPTLVVCPTSLVGNWHKEAERFTPGLTVHIQHGPDRPRGADLKAACAAADLVVTTYGTVRRDAEDLAALDWQRVACDEAQNIKNSRTATWSAVRSVPAVSRVALTGTPVENRLGELWSIMEFANPGLLGSREGFEKRTASAIERAPSGEEGEKAVLRLRRATAPFVLRRVKTDTSIIADLPEKQEMKTWCTLTAEQASLYKAAVDEMLKTVDEATGIRRKGLVLATMTRLKQVCNHPAHLLGDGSRLQGRSGKLARLEELLAEMAEEGDKALCFTQYTEFGDRLAPYLEGRIKAPVLWLHGGTPRKRREAMVERFQEMDGPAVFLLSLKSAGTGLNLTAANQVVHFDRWWNPAVEDQATDRAYRIGQTRTVQVRKMICVGTLEERVDAMIERKKALADTVIGGGGEDWLSELSVEELREVVHLAPEAVSG</sequence>
<dbReference type="GO" id="GO:0016787">
    <property type="term" value="F:hydrolase activity"/>
    <property type="evidence" value="ECO:0007669"/>
    <property type="project" value="UniProtKB-KW"/>
</dbReference>
<protein>
    <recommendedName>
        <fullName evidence="6">ATP-dependent helicase</fullName>
    </recommendedName>
</protein>
<feature type="domain" description="Helicase C-terminal" evidence="3">
    <location>
        <begin position="907"/>
        <end position="1064"/>
    </location>
</feature>
<dbReference type="SMART" id="SM00490">
    <property type="entry name" value="HELICc"/>
    <property type="match status" value="1"/>
</dbReference>
<name>A0A7X0D8E6_9ACTN</name>
<dbReference type="GO" id="GO:0005524">
    <property type="term" value="F:ATP binding"/>
    <property type="evidence" value="ECO:0007669"/>
    <property type="project" value="InterPro"/>
</dbReference>
<dbReference type="AlphaFoldDB" id="A0A7X0D8E6"/>
<organism evidence="4 5">
    <name type="scientific">Nocardiopsis mwathae</name>
    <dbReference type="NCBI Taxonomy" id="1472723"/>
    <lineage>
        <taxon>Bacteria</taxon>
        <taxon>Bacillati</taxon>
        <taxon>Actinomycetota</taxon>
        <taxon>Actinomycetes</taxon>
        <taxon>Streptosporangiales</taxon>
        <taxon>Nocardiopsidaceae</taxon>
        <taxon>Nocardiopsis</taxon>
    </lineage>
</organism>
<evidence type="ECO:0000313" key="5">
    <source>
        <dbReference type="Proteomes" id="UP000546642"/>
    </source>
</evidence>
<dbReference type="CDD" id="cd18793">
    <property type="entry name" value="SF2_C_SNF"/>
    <property type="match status" value="1"/>
</dbReference>
<dbReference type="Gene3D" id="3.40.50.10810">
    <property type="entry name" value="Tandem AAA-ATPase domain"/>
    <property type="match status" value="1"/>
</dbReference>
<dbReference type="SMART" id="SM00487">
    <property type="entry name" value="DEXDc"/>
    <property type="match status" value="1"/>
</dbReference>
<proteinExistence type="predicted"/>
<dbReference type="RefSeq" id="WP_343070689.1">
    <property type="nucleotide sequence ID" value="NZ_JACHDS010000001.1"/>
</dbReference>
<dbReference type="InterPro" id="IPR000330">
    <property type="entry name" value="SNF2_N"/>
</dbReference>
<dbReference type="InterPro" id="IPR001650">
    <property type="entry name" value="Helicase_C-like"/>
</dbReference>
<accession>A0A7X0D8E6</accession>
<dbReference type="Pfam" id="PF12419">
    <property type="entry name" value="DUF3670"/>
    <property type="match status" value="1"/>
</dbReference>
<dbReference type="InterPro" id="IPR022138">
    <property type="entry name" value="DUF3670"/>
</dbReference>